<dbReference type="Pfam" id="PF07687">
    <property type="entry name" value="M20_dimer"/>
    <property type="match status" value="1"/>
</dbReference>
<evidence type="ECO:0000313" key="5">
    <source>
        <dbReference type="EMBL" id="OGF26278.1"/>
    </source>
</evidence>
<proteinExistence type="predicted"/>
<dbReference type="PANTHER" id="PTHR43270:SF12">
    <property type="entry name" value="SUCCINYL-DIAMINOPIMELATE DESUCCINYLASE"/>
    <property type="match status" value="1"/>
</dbReference>
<dbReference type="GO" id="GO:0006508">
    <property type="term" value="P:proteolysis"/>
    <property type="evidence" value="ECO:0007669"/>
    <property type="project" value="UniProtKB-KW"/>
</dbReference>
<dbReference type="PANTHER" id="PTHR43270">
    <property type="entry name" value="BETA-ALA-HIS DIPEPTIDASE"/>
    <property type="match status" value="1"/>
</dbReference>
<reference evidence="5 6" key="1">
    <citation type="journal article" date="2016" name="Nat. Commun.">
        <title>Thousands of microbial genomes shed light on interconnected biogeochemical processes in an aquifer system.</title>
        <authorList>
            <person name="Anantharaman K."/>
            <person name="Brown C.T."/>
            <person name="Hug L.A."/>
            <person name="Sharon I."/>
            <person name="Castelle C.J."/>
            <person name="Probst A.J."/>
            <person name="Thomas B.C."/>
            <person name="Singh A."/>
            <person name="Wilkins M.J."/>
            <person name="Karaoz U."/>
            <person name="Brodie E.L."/>
            <person name="Williams K.H."/>
            <person name="Hubbard S.S."/>
            <person name="Banfield J.F."/>
        </authorList>
    </citation>
    <scope>NUCLEOTIDE SEQUENCE [LARGE SCALE GENOMIC DNA]</scope>
</reference>
<sequence length="453" mass="49973">MTDVKRYLKTNQKKFLSELFELLRFPSISTDPERKKDVLEAARFIKEKLSAAGAAQAAVESTGGHPVVYGEKIIDKKLPTVLVYGHYDVQPVDPVELWNSRPFEPTVKNGKIFARGASDDKGQMYAHIKAFEYLARSGRLPVNVKFIIEGEEEIGSVNLDAYIRKNRKKLAADIVLISDTEMFSNSVPSITAGLKGLVYLEVELTGPDHDLHSGVYGGAVANPINVLCEIIARLKDKNGRITIPGFYDDVVPLTPSERRSMKKIPFNLARYKKELGIAEVFGEKGYSTLERAGARPTLDVNGIWGGFTGEGSKTVLPSKAHAKISMRLVPGQNPKKITTLFIDHFKALAPKTVKVKIKTYTGGEPFVTALDSPVFRAASAAYARSFGKKPLPLRTGGSIPITALFKKILGAEPILMGFGLDSDAIHSPNESFGVWNYLKAIETIIYFYESYRK</sequence>
<keyword evidence="1" id="KW-0645">Protease</keyword>
<keyword evidence="2" id="KW-0479">Metal-binding</keyword>
<evidence type="ECO:0000313" key="6">
    <source>
        <dbReference type="Proteomes" id="UP000178367"/>
    </source>
</evidence>
<dbReference type="NCBIfam" id="NF006053">
    <property type="entry name" value="PRK08201.1"/>
    <property type="match status" value="1"/>
</dbReference>
<organism evidence="5 6">
    <name type="scientific">Candidatus Falkowbacteria bacterium RIFOXYA2_FULL_47_19</name>
    <dbReference type="NCBI Taxonomy" id="1797994"/>
    <lineage>
        <taxon>Bacteria</taxon>
        <taxon>Candidatus Falkowiibacteriota</taxon>
    </lineage>
</organism>
<accession>A0A1F5SHS9</accession>
<dbReference type="FunFam" id="3.30.70.360:FF:000016">
    <property type="entry name" value="Peptidase family M20/M25/M40"/>
    <property type="match status" value="1"/>
</dbReference>
<dbReference type="Proteomes" id="UP000178367">
    <property type="component" value="Unassembled WGS sequence"/>
</dbReference>
<feature type="domain" description="Peptidase M20 dimerisation" evidence="4">
    <location>
        <begin position="194"/>
        <end position="352"/>
    </location>
</feature>
<comment type="caution">
    <text evidence="5">The sequence shown here is derived from an EMBL/GenBank/DDBJ whole genome shotgun (WGS) entry which is preliminary data.</text>
</comment>
<evidence type="ECO:0000256" key="3">
    <source>
        <dbReference type="ARBA" id="ARBA00022801"/>
    </source>
</evidence>
<dbReference type="Gene3D" id="3.40.630.10">
    <property type="entry name" value="Zn peptidases"/>
    <property type="match status" value="1"/>
</dbReference>
<evidence type="ECO:0000256" key="1">
    <source>
        <dbReference type="ARBA" id="ARBA00022670"/>
    </source>
</evidence>
<dbReference type="InterPro" id="IPR002933">
    <property type="entry name" value="Peptidase_M20"/>
</dbReference>
<dbReference type="NCBIfam" id="NF005914">
    <property type="entry name" value="PRK07907.1"/>
    <property type="match status" value="1"/>
</dbReference>
<dbReference type="Gene3D" id="3.30.70.360">
    <property type="match status" value="1"/>
</dbReference>
<dbReference type="NCBIfam" id="NF006579">
    <property type="entry name" value="PRK09104.1"/>
    <property type="match status" value="1"/>
</dbReference>
<dbReference type="InterPro" id="IPR051458">
    <property type="entry name" value="Cyt/Met_Dipeptidase"/>
</dbReference>
<dbReference type="SUPFAM" id="SSF53187">
    <property type="entry name" value="Zn-dependent exopeptidases"/>
    <property type="match status" value="1"/>
</dbReference>
<dbReference type="Pfam" id="PF01546">
    <property type="entry name" value="Peptidase_M20"/>
    <property type="match status" value="1"/>
</dbReference>
<gene>
    <name evidence="5" type="ORF">A2227_03265</name>
</gene>
<evidence type="ECO:0000256" key="2">
    <source>
        <dbReference type="ARBA" id="ARBA00022723"/>
    </source>
</evidence>
<dbReference type="GO" id="GO:0008233">
    <property type="term" value="F:peptidase activity"/>
    <property type="evidence" value="ECO:0007669"/>
    <property type="project" value="UniProtKB-KW"/>
</dbReference>
<dbReference type="STRING" id="1797994.A2227_03265"/>
<protein>
    <submittedName>
        <fullName evidence="5">Peptidase dimerization domain protein</fullName>
    </submittedName>
</protein>
<dbReference type="InterPro" id="IPR011650">
    <property type="entry name" value="Peptidase_M20_dimer"/>
</dbReference>
<evidence type="ECO:0000259" key="4">
    <source>
        <dbReference type="Pfam" id="PF07687"/>
    </source>
</evidence>
<dbReference type="EMBL" id="MFGB01000016">
    <property type="protein sequence ID" value="OGF26278.1"/>
    <property type="molecule type" value="Genomic_DNA"/>
</dbReference>
<dbReference type="GO" id="GO:0046872">
    <property type="term" value="F:metal ion binding"/>
    <property type="evidence" value="ECO:0007669"/>
    <property type="project" value="UniProtKB-KW"/>
</dbReference>
<keyword evidence="3" id="KW-0378">Hydrolase</keyword>
<dbReference type="AlphaFoldDB" id="A0A1F5SHS9"/>
<name>A0A1F5SHS9_9BACT</name>